<dbReference type="eggNOG" id="ENOG502STNI">
    <property type="taxonomic scope" value="Eukaryota"/>
</dbReference>
<dbReference type="PROSITE" id="PS51502">
    <property type="entry name" value="S_R_A_B_BARREL"/>
    <property type="match status" value="1"/>
</dbReference>
<dbReference type="AlphaFoldDB" id="S3DJ32"/>
<dbReference type="Proteomes" id="UP000016922">
    <property type="component" value="Unassembled WGS sequence"/>
</dbReference>
<dbReference type="RefSeq" id="XP_008085748.1">
    <property type="nucleotide sequence ID" value="XM_008087557.1"/>
</dbReference>
<evidence type="ECO:0000259" key="1">
    <source>
        <dbReference type="PROSITE" id="PS51502"/>
    </source>
</evidence>
<dbReference type="GeneID" id="19461528"/>
<dbReference type="EMBL" id="KE145370">
    <property type="protein sequence ID" value="EPE26558.1"/>
    <property type="molecule type" value="Genomic_DNA"/>
</dbReference>
<dbReference type="HOGENOM" id="CLU_120569_1_1_1"/>
<protein>
    <recommendedName>
        <fullName evidence="1">Stress-response A/B barrel domain-containing protein</fullName>
    </recommendedName>
</protein>
<evidence type="ECO:0000313" key="2">
    <source>
        <dbReference type="EMBL" id="EPE26558.1"/>
    </source>
</evidence>
<proteinExistence type="predicted"/>
<gene>
    <name evidence="2" type="ORF">GLAREA_02471</name>
</gene>
<dbReference type="Gene3D" id="3.30.70.100">
    <property type="match status" value="1"/>
</dbReference>
<dbReference type="SMART" id="SM00886">
    <property type="entry name" value="Dabb"/>
    <property type="match status" value="1"/>
</dbReference>
<keyword evidence="3" id="KW-1185">Reference proteome</keyword>
<dbReference type="InterPro" id="IPR013097">
    <property type="entry name" value="Dabb"/>
</dbReference>
<organism evidence="2 3">
    <name type="scientific">Glarea lozoyensis (strain ATCC 20868 / MF5171)</name>
    <dbReference type="NCBI Taxonomy" id="1116229"/>
    <lineage>
        <taxon>Eukaryota</taxon>
        <taxon>Fungi</taxon>
        <taxon>Dikarya</taxon>
        <taxon>Ascomycota</taxon>
        <taxon>Pezizomycotina</taxon>
        <taxon>Leotiomycetes</taxon>
        <taxon>Helotiales</taxon>
        <taxon>Helotiaceae</taxon>
        <taxon>Glarea</taxon>
    </lineage>
</organism>
<dbReference type="KEGG" id="glz:GLAREA_02471"/>
<accession>S3DJ32</accession>
<dbReference type="InterPro" id="IPR011008">
    <property type="entry name" value="Dimeric_a/b-barrel"/>
</dbReference>
<name>S3DJ32_GLAL2</name>
<dbReference type="OMA" id="TYFEPIE"/>
<feature type="domain" description="Stress-response A/B barrel" evidence="1">
    <location>
        <begin position="1"/>
        <end position="120"/>
    </location>
</feature>
<dbReference type="SUPFAM" id="SSF54909">
    <property type="entry name" value="Dimeric alpha+beta barrel"/>
    <property type="match status" value="1"/>
</dbReference>
<sequence>MTIQRITLFKAPQESVDKFIGAYETLKKNAVKVPPFPSPPLFSFLSPILTSQDSKPYILSLTASATSPDQRNQGYTLISRSEFKSLEDMKYYDEECAAHAQLKTEGRELGIPGPPLVVFYEV</sequence>
<dbReference type="Pfam" id="PF07876">
    <property type="entry name" value="Dabb"/>
    <property type="match status" value="1"/>
</dbReference>
<dbReference type="OrthoDB" id="3830014at2759"/>
<reference evidence="2 3" key="1">
    <citation type="journal article" date="2013" name="BMC Genomics">
        <title>Genomics-driven discovery of the pneumocandin biosynthetic gene cluster in the fungus Glarea lozoyensis.</title>
        <authorList>
            <person name="Chen L."/>
            <person name="Yue Q."/>
            <person name="Zhang X."/>
            <person name="Xiang M."/>
            <person name="Wang C."/>
            <person name="Li S."/>
            <person name="Che Y."/>
            <person name="Ortiz-Lopez F.J."/>
            <person name="Bills G.F."/>
            <person name="Liu X."/>
            <person name="An Z."/>
        </authorList>
    </citation>
    <scope>NUCLEOTIDE SEQUENCE [LARGE SCALE GENOMIC DNA]</scope>
    <source>
        <strain evidence="3">ATCC 20868 / MF5171</strain>
    </source>
</reference>
<evidence type="ECO:0000313" key="3">
    <source>
        <dbReference type="Proteomes" id="UP000016922"/>
    </source>
</evidence>